<comment type="caution">
    <text evidence="2">The sequence shown here is derived from an EMBL/GenBank/DDBJ whole genome shotgun (WGS) entry which is preliminary data.</text>
</comment>
<dbReference type="Pfam" id="PF07027">
    <property type="entry name" value="DUF1318"/>
    <property type="match status" value="1"/>
</dbReference>
<dbReference type="Proteomes" id="UP000777265">
    <property type="component" value="Unassembled WGS sequence"/>
</dbReference>
<evidence type="ECO:0000313" key="2">
    <source>
        <dbReference type="EMBL" id="NLW36196.1"/>
    </source>
</evidence>
<feature type="signal peptide" evidence="1">
    <location>
        <begin position="1"/>
        <end position="24"/>
    </location>
</feature>
<feature type="chain" id="PRO_5036708944" evidence="1">
    <location>
        <begin position="25"/>
        <end position="196"/>
    </location>
</feature>
<dbReference type="AlphaFoldDB" id="A0A971S1K2"/>
<name>A0A971S1K2_9BACT</name>
<keyword evidence="1" id="KW-0732">Signal</keyword>
<dbReference type="PROSITE" id="PS51257">
    <property type="entry name" value="PROKAR_LIPOPROTEIN"/>
    <property type="match status" value="1"/>
</dbReference>
<accession>A0A971S1K2</accession>
<sequence>MPKCVRRITIALAFVLAACVTVNIYFPAAEIQKAADQIVDDVRGTPEKGKPNSKEGANSSFLDGFRKFGIGPGSAYAQINIEVSTPAIRSLRQAMKDRFAALKPFYDRGSIGENNMGLLDIRDTTPLSLKEKADVTRLVDQENKDRQSLYSEILKANNLKTESLPQVHKLFANSWRGKSQQNWWIQNDSSGWERKR</sequence>
<protein>
    <submittedName>
        <fullName evidence="2">YdbL family protein</fullName>
    </submittedName>
</protein>
<dbReference type="EMBL" id="JAAYEE010000221">
    <property type="protein sequence ID" value="NLW36196.1"/>
    <property type="molecule type" value="Genomic_DNA"/>
</dbReference>
<evidence type="ECO:0000313" key="3">
    <source>
        <dbReference type="Proteomes" id="UP000777265"/>
    </source>
</evidence>
<proteinExistence type="predicted"/>
<reference evidence="2" key="2">
    <citation type="submission" date="2020-01" db="EMBL/GenBank/DDBJ databases">
        <authorList>
            <person name="Campanaro S."/>
        </authorList>
    </citation>
    <scope>NUCLEOTIDE SEQUENCE</scope>
    <source>
        <strain evidence="2">AS06rmzACSIP_7</strain>
    </source>
</reference>
<reference evidence="2" key="1">
    <citation type="journal article" date="2020" name="Biotechnol. Biofuels">
        <title>New insights from the biogas microbiome by comprehensive genome-resolved metagenomics of nearly 1600 species originating from multiple anaerobic digesters.</title>
        <authorList>
            <person name="Campanaro S."/>
            <person name="Treu L."/>
            <person name="Rodriguez-R L.M."/>
            <person name="Kovalovszki A."/>
            <person name="Ziels R.M."/>
            <person name="Maus I."/>
            <person name="Zhu X."/>
            <person name="Kougias P.G."/>
            <person name="Basile A."/>
            <person name="Luo G."/>
            <person name="Schluter A."/>
            <person name="Konstantinidis K.T."/>
            <person name="Angelidaki I."/>
        </authorList>
    </citation>
    <scope>NUCLEOTIDE SEQUENCE</scope>
    <source>
        <strain evidence="2">AS06rmzACSIP_7</strain>
    </source>
</reference>
<dbReference type="InterPro" id="IPR008309">
    <property type="entry name" value="YdbL"/>
</dbReference>
<organism evidence="2 3">
    <name type="scientific">Syntrophorhabdus aromaticivorans</name>
    <dbReference type="NCBI Taxonomy" id="328301"/>
    <lineage>
        <taxon>Bacteria</taxon>
        <taxon>Pseudomonadati</taxon>
        <taxon>Thermodesulfobacteriota</taxon>
        <taxon>Syntrophorhabdia</taxon>
        <taxon>Syntrophorhabdales</taxon>
        <taxon>Syntrophorhabdaceae</taxon>
        <taxon>Syntrophorhabdus</taxon>
    </lineage>
</organism>
<gene>
    <name evidence="2" type="ORF">GXY80_12085</name>
</gene>
<evidence type="ECO:0000256" key="1">
    <source>
        <dbReference type="SAM" id="SignalP"/>
    </source>
</evidence>